<dbReference type="PROSITE" id="PS00211">
    <property type="entry name" value="ABC_TRANSPORTER_1"/>
    <property type="match status" value="1"/>
</dbReference>
<evidence type="ECO:0000256" key="4">
    <source>
        <dbReference type="ARBA" id="ARBA00022840"/>
    </source>
</evidence>
<accession>A0ABS4ZGB2</accession>
<dbReference type="Gene3D" id="3.40.50.300">
    <property type="entry name" value="P-loop containing nucleotide triphosphate hydrolases"/>
    <property type="match status" value="2"/>
</dbReference>
<protein>
    <submittedName>
        <fullName evidence="6">Simple sugar transport system ATP-binding protein</fullName>
    </submittedName>
</protein>
<keyword evidence="7" id="KW-1185">Reference proteome</keyword>
<keyword evidence="1" id="KW-0813">Transport</keyword>
<dbReference type="Proteomes" id="UP001519362">
    <property type="component" value="Unassembled WGS sequence"/>
</dbReference>
<sequence length="515" mass="55663">MTTQQPIVEMTGIEITFPGVKALDGVDFRLFPGEVHTLMGENGAGKSTLIKALTGVYRIDAGTITVAGEKRRFSGTGDAQDAGISTVYQEVNLCTNLTIGENVMLGREVRGPLGINWRATNREARKALSKLGLEHLDPTRPLASISIALQQLVAIARSMVVSPKVLILDEPTSSLDSHEVEGLFEVIRKLRDEGVAILFVSHFLDQVYEISDRLTVLRNGAYIGERMTVDLPRGELISMMIGKDLEALQALGAGRGHGSTRDPKEVPVIEATGISRKGAINPTDVSIARGEIVGVAGLLGSGRTELARLLYGADKTETGTIKRAGTKVNLSSPGVGLAKKIAYSTENRRDEGIIGDLTVRENIILALQAEKGWMRPIPRKLQDQIAEQYITALGVRPADPERPIKNLSGGNQQKVLLGRWLATQPDLLILDEPTRGIDIGAKAEIQEYVAERAEKDGLSVVFISSELEEVVRLSERILVMKDHEKIGEIVTSSVTTAQTIVDTIADHGAVKEPVA</sequence>
<dbReference type="InterPro" id="IPR003593">
    <property type="entry name" value="AAA+_ATPase"/>
</dbReference>
<keyword evidence="6" id="KW-0762">Sugar transport</keyword>
<keyword evidence="4 6" id="KW-0067">ATP-binding</keyword>
<keyword evidence="3" id="KW-0547">Nucleotide-binding</keyword>
<evidence type="ECO:0000256" key="2">
    <source>
        <dbReference type="ARBA" id="ARBA00022737"/>
    </source>
</evidence>
<evidence type="ECO:0000259" key="5">
    <source>
        <dbReference type="PROSITE" id="PS50893"/>
    </source>
</evidence>
<dbReference type="SUPFAM" id="SSF52540">
    <property type="entry name" value="P-loop containing nucleoside triphosphate hydrolases"/>
    <property type="match status" value="2"/>
</dbReference>
<dbReference type="RefSeq" id="WP_165136715.1">
    <property type="nucleotide sequence ID" value="NZ_CP049253.1"/>
</dbReference>
<dbReference type="InterPro" id="IPR003439">
    <property type="entry name" value="ABC_transporter-like_ATP-bd"/>
</dbReference>
<comment type="caution">
    <text evidence="6">The sequence shown here is derived from an EMBL/GenBank/DDBJ whole genome shotgun (WGS) entry which is preliminary data.</text>
</comment>
<dbReference type="CDD" id="cd03216">
    <property type="entry name" value="ABC_Carb_Monos_I"/>
    <property type="match status" value="1"/>
</dbReference>
<evidence type="ECO:0000313" key="7">
    <source>
        <dbReference type="Proteomes" id="UP001519362"/>
    </source>
</evidence>
<keyword evidence="2" id="KW-0677">Repeat</keyword>
<dbReference type="CDD" id="cd03215">
    <property type="entry name" value="ABC_Carb_Monos_II"/>
    <property type="match status" value="1"/>
</dbReference>
<dbReference type="PANTHER" id="PTHR43790:SF9">
    <property type="entry name" value="GALACTOFURANOSE TRANSPORTER ATP-BINDING PROTEIN YTFR"/>
    <property type="match status" value="1"/>
</dbReference>
<dbReference type="InterPro" id="IPR017871">
    <property type="entry name" value="ABC_transporter-like_CS"/>
</dbReference>
<dbReference type="PANTHER" id="PTHR43790">
    <property type="entry name" value="CARBOHYDRATE TRANSPORT ATP-BINDING PROTEIN MG119-RELATED"/>
    <property type="match status" value="1"/>
</dbReference>
<reference evidence="6 7" key="1">
    <citation type="submission" date="2021-03" db="EMBL/GenBank/DDBJ databases">
        <title>Sequencing the genomes of 1000 actinobacteria strains.</title>
        <authorList>
            <person name="Klenk H.-P."/>
        </authorList>
    </citation>
    <scope>NUCLEOTIDE SEQUENCE [LARGE SCALE GENOMIC DNA]</scope>
    <source>
        <strain evidence="6 7">DSM 24221</strain>
    </source>
</reference>
<organism evidence="6 7">
    <name type="scientific">Microbacterium amylolyticum</name>
    <dbReference type="NCBI Taxonomy" id="936337"/>
    <lineage>
        <taxon>Bacteria</taxon>
        <taxon>Bacillati</taxon>
        <taxon>Actinomycetota</taxon>
        <taxon>Actinomycetes</taxon>
        <taxon>Micrococcales</taxon>
        <taxon>Microbacteriaceae</taxon>
        <taxon>Microbacterium</taxon>
    </lineage>
</organism>
<gene>
    <name evidence="6" type="ORF">JOF34_000897</name>
</gene>
<proteinExistence type="predicted"/>
<dbReference type="Pfam" id="PF00005">
    <property type="entry name" value="ABC_tran"/>
    <property type="match status" value="2"/>
</dbReference>
<dbReference type="PROSITE" id="PS50893">
    <property type="entry name" value="ABC_TRANSPORTER_2"/>
    <property type="match status" value="2"/>
</dbReference>
<evidence type="ECO:0000256" key="3">
    <source>
        <dbReference type="ARBA" id="ARBA00022741"/>
    </source>
</evidence>
<dbReference type="SMART" id="SM00382">
    <property type="entry name" value="AAA"/>
    <property type="match status" value="2"/>
</dbReference>
<feature type="domain" description="ABC transporter" evidence="5">
    <location>
        <begin position="263"/>
        <end position="507"/>
    </location>
</feature>
<dbReference type="InterPro" id="IPR050107">
    <property type="entry name" value="ABC_carbohydrate_import_ATPase"/>
</dbReference>
<dbReference type="InterPro" id="IPR027417">
    <property type="entry name" value="P-loop_NTPase"/>
</dbReference>
<evidence type="ECO:0000256" key="1">
    <source>
        <dbReference type="ARBA" id="ARBA00022448"/>
    </source>
</evidence>
<dbReference type="GO" id="GO:0005524">
    <property type="term" value="F:ATP binding"/>
    <property type="evidence" value="ECO:0007669"/>
    <property type="project" value="UniProtKB-KW"/>
</dbReference>
<dbReference type="EMBL" id="JAGIOL010000001">
    <property type="protein sequence ID" value="MBP2436311.1"/>
    <property type="molecule type" value="Genomic_DNA"/>
</dbReference>
<feature type="domain" description="ABC transporter" evidence="5">
    <location>
        <begin position="8"/>
        <end position="244"/>
    </location>
</feature>
<evidence type="ECO:0000313" key="6">
    <source>
        <dbReference type="EMBL" id="MBP2436311.1"/>
    </source>
</evidence>
<name>A0ABS4ZGB2_9MICO</name>